<keyword evidence="6" id="KW-1185">Reference proteome</keyword>
<dbReference type="Gene3D" id="1.10.10.10">
    <property type="entry name" value="Winged helix-like DNA-binding domain superfamily/Winged helix DNA-binding domain"/>
    <property type="match status" value="1"/>
</dbReference>
<accession>A0A0K1JR19</accession>
<dbReference type="CDD" id="cd07377">
    <property type="entry name" value="WHTH_GntR"/>
    <property type="match status" value="1"/>
</dbReference>
<dbReference type="SMART" id="SM00345">
    <property type="entry name" value="HTH_GNTR"/>
    <property type="match status" value="1"/>
</dbReference>
<dbReference type="Gene3D" id="1.20.120.530">
    <property type="entry name" value="GntR ligand-binding domain-like"/>
    <property type="match status" value="1"/>
</dbReference>
<keyword evidence="2" id="KW-0238">DNA-binding</keyword>
<dbReference type="PATRIC" id="fig|571913.6.peg.4291"/>
<dbReference type="PRINTS" id="PR00035">
    <property type="entry name" value="HTHGNTR"/>
</dbReference>
<dbReference type="GO" id="GO:0003700">
    <property type="term" value="F:DNA-binding transcription factor activity"/>
    <property type="evidence" value="ECO:0007669"/>
    <property type="project" value="InterPro"/>
</dbReference>
<dbReference type="EMBL" id="CP011112">
    <property type="protein sequence ID" value="AKU19167.1"/>
    <property type="molecule type" value="Genomic_DNA"/>
</dbReference>
<keyword evidence="3" id="KW-0804">Transcription</keyword>
<keyword evidence="1" id="KW-0805">Transcription regulation</keyword>
<dbReference type="OrthoDB" id="3575876at2"/>
<dbReference type="STRING" id="571913.VV02_21165"/>
<protein>
    <submittedName>
        <fullName evidence="5">GntR family transcriptional regulator</fullName>
    </submittedName>
</protein>
<reference evidence="5 6" key="1">
    <citation type="submission" date="2015-03" db="EMBL/GenBank/DDBJ databases">
        <title>Luteipulveratus halotolerans sp. nov., a novel actinobacterium (Dermacoccaceae) from Sarawak, Malaysia.</title>
        <authorList>
            <person name="Juboi H."/>
            <person name="Basik A."/>
            <person name="Shamsul S.S."/>
            <person name="Arnold P."/>
            <person name="Schmitt E.K."/>
            <person name="Sanglier J.-J."/>
            <person name="Yeo T."/>
        </authorList>
    </citation>
    <scope>NUCLEOTIDE SEQUENCE [LARGE SCALE GENOMIC DNA]</scope>
    <source>
        <strain evidence="5 6">MN07-A0370</strain>
    </source>
</reference>
<dbReference type="KEGG" id="lmoi:VV02_21165"/>
<dbReference type="InterPro" id="IPR008920">
    <property type="entry name" value="TF_FadR/GntR_C"/>
</dbReference>
<dbReference type="PANTHER" id="PTHR43537:SF47">
    <property type="entry name" value="REGULATORY PROTEIN GNTR HTH"/>
    <property type="match status" value="1"/>
</dbReference>
<evidence type="ECO:0000313" key="6">
    <source>
        <dbReference type="Proteomes" id="UP000066480"/>
    </source>
</evidence>
<dbReference type="AlphaFoldDB" id="A0A0K1JR19"/>
<dbReference type="PROSITE" id="PS50949">
    <property type="entry name" value="HTH_GNTR"/>
    <property type="match status" value="1"/>
</dbReference>
<evidence type="ECO:0000259" key="4">
    <source>
        <dbReference type="PROSITE" id="PS50949"/>
    </source>
</evidence>
<proteinExistence type="predicted"/>
<gene>
    <name evidence="5" type="ORF">VV02_21165</name>
</gene>
<sequence>MQRVRRNSLIEQVTAILRDEIADGRWAVGDRIPTEPELSDMTGAGRNTVREAVQSLVHAGLLERRQGSGTYVLALSEGSAALGQYLSAAQHRDVLELRLALDVSAAELAARRRTDEDVTQLRARLLQRHEARDSGDPTRTAEVDAALHRDVVVASKNAVFLEVYDSVLPTLTAAIADNLASLDARYDEEHEDLVEAIAAEDAARAGQSARCFLRSLLAEHDH</sequence>
<dbReference type="InterPro" id="IPR036390">
    <property type="entry name" value="WH_DNA-bd_sf"/>
</dbReference>
<dbReference type="SMART" id="SM00895">
    <property type="entry name" value="FCD"/>
    <property type="match status" value="1"/>
</dbReference>
<dbReference type="PANTHER" id="PTHR43537">
    <property type="entry name" value="TRANSCRIPTIONAL REGULATOR, GNTR FAMILY"/>
    <property type="match status" value="1"/>
</dbReference>
<evidence type="ECO:0000256" key="1">
    <source>
        <dbReference type="ARBA" id="ARBA00023015"/>
    </source>
</evidence>
<dbReference type="Pfam" id="PF00392">
    <property type="entry name" value="GntR"/>
    <property type="match status" value="1"/>
</dbReference>
<dbReference type="InterPro" id="IPR036388">
    <property type="entry name" value="WH-like_DNA-bd_sf"/>
</dbReference>
<dbReference type="RefSeq" id="WP_052597365.1">
    <property type="nucleotide sequence ID" value="NZ_CP011112.1"/>
</dbReference>
<name>A0A0K1JR19_9MICO</name>
<feature type="domain" description="HTH gntR-type" evidence="4">
    <location>
        <begin position="7"/>
        <end position="75"/>
    </location>
</feature>
<dbReference type="SUPFAM" id="SSF48008">
    <property type="entry name" value="GntR ligand-binding domain-like"/>
    <property type="match status" value="1"/>
</dbReference>
<dbReference type="Proteomes" id="UP000066480">
    <property type="component" value="Chromosome"/>
</dbReference>
<evidence type="ECO:0000256" key="2">
    <source>
        <dbReference type="ARBA" id="ARBA00023125"/>
    </source>
</evidence>
<dbReference type="GO" id="GO:0003677">
    <property type="term" value="F:DNA binding"/>
    <property type="evidence" value="ECO:0007669"/>
    <property type="project" value="UniProtKB-KW"/>
</dbReference>
<dbReference type="SUPFAM" id="SSF46785">
    <property type="entry name" value="Winged helix' DNA-binding domain"/>
    <property type="match status" value="1"/>
</dbReference>
<dbReference type="InterPro" id="IPR000524">
    <property type="entry name" value="Tscrpt_reg_HTH_GntR"/>
</dbReference>
<evidence type="ECO:0000256" key="3">
    <source>
        <dbReference type="ARBA" id="ARBA00023163"/>
    </source>
</evidence>
<dbReference type="InterPro" id="IPR011711">
    <property type="entry name" value="GntR_C"/>
</dbReference>
<evidence type="ECO:0000313" key="5">
    <source>
        <dbReference type="EMBL" id="AKU19167.1"/>
    </source>
</evidence>
<dbReference type="Pfam" id="PF07729">
    <property type="entry name" value="FCD"/>
    <property type="match status" value="1"/>
</dbReference>
<organism evidence="5 6">
    <name type="scientific">Luteipulveratus mongoliensis</name>
    <dbReference type="NCBI Taxonomy" id="571913"/>
    <lineage>
        <taxon>Bacteria</taxon>
        <taxon>Bacillati</taxon>
        <taxon>Actinomycetota</taxon>
        <taxon>Actinomycetes</taxon>
        <taxon>Micrococcales</taxon>
        <taxon>Dermacoccaceae</taxon>
        <taxon>Luteipulveratus</taxon>
    </lineage>
</organism>